<evidence type="ECO:0000313" key="4">
    <source>
        <dbReference type="EMBL" id="VAW85286.1"/>
    </source>
</evidence>
<dbReference type="GO" id="GO:0003676">
    <property type="term" value="F:nucleic acid binding"/>
    <property type="evidence" value="ECO:0007669"/>
    <property type="project" value="InterPro"/>
</dbReference>
<protein>
    <submittedName>
        <fullName evidence="4">Cold shock protein of CSP family</fullName>
    </submittedName>
</protein>
<reference evidence="4" key="1">
    <citation type="submission" date="2018-06" db="EMBL/GenBank/DDBJ databases">
        <authorList>
            <person name="Zhirakovskaya E."/>
        </authorList>
    </citation>
    <scope>NUCLEOTIDE SEQUENCE</scope>
</reference>
<dbReference type="PROSITE" id="PS51857">
    <property type="entry name" value="CSD_2"/>
    <property type="match status" value="1"/>
</dbReference>
<dbReference type="PRINTS" id="PR00050">
    <property type="entry name" value="COLDSHOCK"/>
</dbReference>
<evidence type="ECO:0000259" key="3">
    <source>
        <dbReference type="PROSITE" id="PS51857"/>
    </source>
</evidence>
<dbReference type="SUPFAM" id="SSF50249">
    <property type="entry name" value="Nucleic acid-binding proteins"/>
    <property type="match status" value="1"/>
</dbReference>
<name>A0A3B0ZXG0_9ZZZZ</name>
<dbReference type="PROSITE" id="PS00352">
    <property type="entry name" value="CSD_1"/>
    <property type="match status" value="1"/>
</dbReference>
<accession>A0A3B0ZXG0</accession>
<gene>
    <name evidence="4" type="ORF">MNBD_GAMMA18-1738</name>
</gene>
<dbReference type="InterPro" id="IPR019844">
    <property type="entry name" value="CSD_CS"/>
</dbReference>
<sequence length="73" mass="7765">MASGTVKWFNNLKGYGFISPDEGGSDIFIHHSLLTSDERKTLTEGQSVHFTSGDGPKGPEALNITIISNGIDG</sequence>
<organism evidence="4">
    <name type="scientific">hydrothermal vent metagenome</name>
    <dbReference type="NCBI Taxonomy" id="652676"/>
    <lineage>
        <taxon>unclassified sequences</taxon>
        <taxon>metagenomes</taxon>
        <taxon>ecological metagenomes</taxon>
    </lineage>
</organism>
<dbReference type="InterPro" id="IPR002059">
    <property type="entry name" value="CSP_DNA-bd"/>
</dbReference>
<dbReference type="InterPro" id="IPR012156">
    <property type="entry name" value="Cold_shock_CspA"/>
</dbReference>
<dbReference type="AlphaFoldDB" id="A0A3B0ZXG0"/>
<dbReference type="CDD" id="cd04458">
    <property type="entry name" value="CSP_CDS"/>
    <property type="match status" value="1"/>
</dbReference>
<dbReference type="GO" id="GO:0005737">
    <property type="term" value="C:cytoplasm"/>
    <property type="evidence" value="ECO:0007669"/>
    <property type="project" value="UniProtKB-SubCell"/>
</dbReference>
<evidence type="ECO:0000256" key="1">
    <source>
        <dbReference type="ARBA" id="ARBA00004496"/>
    </source>
</evidence>
<dbReference type="Pfam" id="PF00313">
    <property type="entry name" value="CSD"/>
    <property type="match status" value="1"/>
</dbReference>
<dbReference type="InterPro" id="IPR050181">
    <property type="entry name" value="Cold_shock_domain"/>
</dbReference>
<dbReference type="PANTHER" id="PTHR11544">
    <property type="entry name" value="COLD SHOCK DOMAIN CONTAINING PROTEINS"/>
    <property type="match status" value="1"/>
</dbReference>
<keyword evidence="2" id="KW-0963">Cytoplasm</keyword>
<dbReference type="InterPro" id="IPR011129">
    <property type="entry name" value="CSD"/>
</dbReference>
<dbReference type="SMART" id="SM00357">
    <property type="entry name" value="CSP"/>
    <property type="match status" value="1"/>
</dbReference>
<evidence type="ECO:0000256" key="2">
    <source>
        <dbReference type="ARBA" id="ARBA00022490"/>
    </source>
</evidence>
<dbReference type="PIRSF" id="PIRSF002599">
    <property type="entry name" value="Cold_shock_A"/>
    <property type="match status" value="1"/>
</dbReference>
<feature type="domain" description="CSD" evidence="3">
    <location>
        <begin position="1"/>
        <end position="66"/>
    </location>
</feature>
<dbReference type="EMBL" id="UOFP01000086">
    <property type="protein sequence ID" value="VAW85286.1"/>
    <property type="molecule type" value="Genomic_DNA"/>
</dbReference>
<dbReference type="Gene3D" id="2.40.50.140">
    <property type="entry name" value="Nucleic acid-binding proteins"/>
    <property type="match status" value="1"/>
</dbReference>
<proteinExistence type="predicted"/>
<comment type="subcellular location">
    <subcellularLocation>
        <location evidence="1">Cytoplasm</location>
    </subcellularLocation>
</comment>
<dbReference type="InterPro" id="IPR012340">
    <property type="entry name" value="NA-bd_OB-fold"/>
</dbReference>